<dbReference type="InterPro" id="IPR001279">
    <property type="entry name" value="Metallo-B-lactamas"/>
</dbReference>
<reference evidence="7" key="1">
    <citation type="submission" date="2018-05" db="EMBL/GenBank/DDBJ databases">
        <authorList>
            <person name="Du Z."/>
            <person name="Wang X."/>
        </authorList>
    </citation>
    <scope>NUCLEOTIDE SEQUENCE [LARGE SCALE GENOMIC DNA]</scope>
    <source>
        <strain evidence="7">CQN31</strain>
    </source>
</reference>
<sequence>MPKLQAAQLAVTPFQQNCTLIWDAELQRGVVVDPGGEVPRILAAIERAGFSVDRILLTHGHLDHAGGAAALKTALEAKQASVVPIEGPHRADEFLLQGIAAQAAQYGLDGMENATPDRWLEDGEAVCIAHQSFQVLHCPGHAPGHVVFVSPTLGFAILGDVLFRGSIGRTDFPYGDHAALLDSIRTKLLPLGDEMRFLCGHGPGSTFGEERRSNPFLR</sequence>
<evidence type="ECO:0000313" key="7">
    <source>
        <dbReference type="Proteomes" id="UP000245765"/>
    </source>
</evidence>
<comment type="cofactor">
    <cofactor evidence="1">
        <name>Zn(2+)</name>
        <dbReference type="ChEBI" id="CHEBI:29105"/>
    </cofactor>
</comment>
<evidence type="ECO:0000256" key="3">
    <source>
        <dbReference type="ARBA" id="ARBA00022801"/>
    </source>
</evidence>
<proteinExistence type="predicted"/>
<dbReference type="InterPro" id="IPR036866">
    <property type="entry name" value="RibonucZ/Hydroxyglut_hydro"/>
</dbReference>
<dbReference type="InterPro" id="IPR051453">
    <property type="entry name" value="MBL_Glyoxalase_II"/>
</dbReference>
<dbReference type="CDD" id="cd07737">
    <property type="entry name" value="YcbL-like_MBL-fold"/>
    <property type="match status" value="1"/>
</dbReference>
<evidence type="ECO:0000256" key="1">
    <source>
        <dbReference type="ARBA" id="ARBA00001947"/>
    </source>
</evidence>
<dbReference type="GO" id="GO:0016787">
    <property type="term" value="F:hydrolase activity"/>
    <property type="evidence" value="ECO:0007669"/>
    <property type="project" value="UniProtKB-KW"/>
</dbReference>
<evidence type="ECO:0000256" key="4">
    <source>
        <dbReference type="ARBA" id="ARBA00022833"/>
    </source>
</evidence>
<gene>
    <name evidence="6" type="ORF">DFH01_06270</name>
</gene>
<dbReference type="PANTHER" id="PTHR46233:SF3">
    <property type="entry name" value="HYDROXYACYLGLUTATHIONE HYDROLASE GLOC"/>
    <property type="match status" value="1"/>
</dbReference>
<evidence type="ECO:0000259" key="5">
    <source>
        <dbReference type="SMART" id="SM00849"/>
    </source>
</evidence>
<feature type="domain" description="Metallo-beta-lactamase" evidence="5">
    <location>
        <begin position="15"/>
        <end position="201"/>
    </location>
</feature>
<dbReference type="Proteomes" id="UP000245765">
    <property type="component" value="Unassembled WGS sequence"/>
</dbReference>
<organism evidence="6 7">
    <name type="scientific">Falsiroseomonas bella</name>
    <dbReference type="NCBI Taxonomy" id="2184016"/>
    <lineage>
        <taxon>Bacteria</taxon>
        <taxon>Pseudomonadati</taxon>
        <taxon>Pseudomonadota</taxon>
        <taxon>Alphaproteobacteria</taxon>
        <taxon>Acetobacterales</taxon>
        <taxon>Roseomonadaceae</taxon>
        <taxon>Falsiroseomonas</taxon>
    </lineage>
</organism>
<dbReference type="PANTHER" id="PTHR46233">
    <property type="entry name" value="HYDROXYACYLGLUTATHIONE HYDROLASE GLOC"/>
    <property type="match status" value="1"/>
</dbReference>
<accession>A0A317FLA2</accession>
<protein>
    <recommendedName>
        <fullName evidence="5">Metallo-beta-lactamase domain-containing protein</fullName>
    </recommendedName>
</protein>
<dbReference type="OrthoDB" id="9802991at2"/>
<comment type="caution">
    <text evidence="6">The sequence shown here is derived from an EMBL/GenBank/DDBJ whole genome shotgun (WGS) entry which is preliminary data.</text>
</comment>
<dbReference type="AlphaFoldDB" id="A0A317FLA2"/>
<evidence type="ECO:0000313" key="6">
    <source>
        <dbReference type="EMBL" id="PWS39343.1"/>
    </source>
</evidence>
<dbReference type="EMBL" id="QGNA01000001">
    <property type="protein sequence ID" value="PWS39343.1"/>
    <property type="molecule type" value="Genomic_DNA"/>
</dbReference>
<evidence type="ECO:0000256" key="2">
    <source>
        <dbReference type="ARBA" id="ARBA00022723"/>
    </source>
</evidence>
<dbReference type="RefSeq" id="WP_109869965.1">
    <property type="nucleotide sequence ID" value="NZ_QGNA01000001.1"/>
</dbReference>
<keyword evidence="4" id="KW-0862">Zinc</keyword>
<dbReference type="Pfam" id="PF00753">
    <property type="entry name" value="Lactamase_B"/>
    <property type="match status" value="1"/>
</dbReference>
<keyword evidence="7" id="KW-1185">Reference proteome</keyword>
<keyword evidence="3" id="KW-0378">Hydrolase</keyword>
<keyword evidence="2" id="KW-0479">Metal-binding</keyword>
<name>A0A317FLA2_9PROT</name>
<dbReference type="SMART" id="SM00849">
    <property type="entry name" value="Lactamase_B"/>
    <property type="match status" value="1"/>
</dbReference>
<dbReference type="Gene3D" id="3.60.15.10">
    <property type="entry name" value="Ribonuclease Z/Hydroxyacylglutathione hydrolase-like"/>
    <property type="match status" value="1"/>
</dbReference>
<dbReference type="SUPFAM" id="SSF56281">
    <property type="entry name" value="Metallo-hydrolase/oxidoreductase"/>
    <property type="match status" value="1"/>
</dbReference>
<dbReference type="GO" id="GO:0046872">
    <property type="term" value="F:metal ion binding"/>
    <property type="evidence" value="ECO:0007669"/>
    <property type="project" value="UniProtKB-KW"/>
</dbReference>